<dbReference type="OrthoDB" id="193931at2759"/>
<evidence type="ECO:0000256" key="6">
    <source>
        <dbReference type="ARBA" id="ARBA00022840"/>
    </source>
</evidence>
<feature type="compositionally biased region" description="Basic and acidic residues" evidence="8">
    <location>
        <begin position="486"/>
        <end position="495"/>
    </location>
</feature>
<dbReference type="EMBL" id="QEAP01000004">
    <property type="protein sequence ID" value="TPX78418.1"/>
    <property type="molecule type" value="Genomic_DNA"/>
</dbReference>
<evidence type="ECO:0000256" key="3">
    <source>
        <dbReference type="ARBA" id="ARBA00022679"/>
    </source>
</evidence>
<evidence type="ECO:0000256" key="2">
    <source>
        <dbReference type="ARBA" id="ARBA00022527"/>
    </source>
</evidence>
<evidence type="ECO:0000313" key="11">
    <source>
        <dbReference type="Proteomes" id="UP000320333"/>
    </source>
</evidence>
<evidence type="ECO:0000259" key="9">
    <source>
        <dbReference type="PROSITE" id="PS50011"/>
    </source>
</evidence>
<proteinExistence type="inferred from homology"/>
<sequence length="738" mass="81703">MSLVGQAPPPRPPSSTKPQRKCMEPSSTHTLILEDDGTDSQEVSEDPQQITTARPAKRQRIIFGTWVLGKQIGTGSSGTVKVVVHKDIGKKCVVKCIKRQIDVPNQLPAERNKDGIALREHFMLREALVGLTLDHPNIIKMHSYLTGKNHFYFFYEYLEGMDLADFISENGRMDESNALIVFRQIVSALAYMHASNVIHRDMKLENIRINPKTLKIHILDLGFSTFFCKYPFFPPKFKQHSSCGSPCYAPPEIYLHRPYRGPEVDVWSIGVCLFAITVGSLPFESTTFENLADLIVKSRLQMPSYLSPELQGLISRMLAIEPNLRISVSDISNSPWFMGTSMQLPISALQPTPSSKLFRNRGEALRSTVGATPGPSKPINIFSYMRAVISTSLPTTLPSPLSSAAAIAATAKALASPNFGLSWVEHVLRMERHARAEFLLRELQQRAGPRKWNLERAWQKESGLVPPVLDASTVVFVKSQPSSVEKNNKKPEPEMQRPVSPRKKTVAEIWARNVTQRRRDVVAARAPTPVRAIERVFRKAGAQRGAIAGTDTNVGASFWSAFKSRATGFGGEARCENASAQEQVSTVERIRRDWSTVPDFMDEAATPSTPTTTPAPLPPPPPPPPLPRAATSHLTLCDDSDTLDNEAATPSTIATPPPQLQKSTMSHALQKWWKTRFETDKTAKKPPKTASQCGGSGASESKSVTDLDLYTDSDDSDAESFQEIDLLKVRTRGSMRKN</sequence>
<dbReference type="Proteomes" id="UP000320333">
    <property type="component" value="Unassembled WGS sequence"/>
</dbReference>
<keyword evidence="2" id="KW-0723">Serine/threonine-protein kinase</keyword>
<dbReference type="AlphaFoldDB" id="A0A507FT05"/>
<name>A0A507FT05_9FUNG</name>
<evidence type="ECO:0000256" key="5">
    <source>
        <dbReference type="ARBA" id="ARBA00022777"/>
    </source>
</evidence>
<feature type="compositionally biased region" description="Pro residues" evidence="8">
    <location>
        <begin position="613"/>
        <end position="627"/>
    </location>
</feature>
<dbReference type="PANTHER" id="PTHR24346">
    <property type="entry name" value="MAP/MICROTUBULE AFFINITY-REGULATING KINASE"/>
    <property type="match status" value="1"/>
</dbReference>
<keyword evidence="4 7" id="KW-0547">Nucleotide-binding</keyword>
<feature type="domain" description="Protein kinase" evidence="9">
    <location>
        <begin position="66"/>
        <end position="337"/>
    </location>
</feature>
<feature type="compositionally biased region" description="Acidic residues" evidence="8">
    <location>
        <begin position="709"/>
        <end position="722"/>
    </location>
</feature>
<feature type="region of interest" description="Disordered" evidence="8">
    <location>
        <begin position="601"/>
        <end position="664"/>
    </location>
</feature>
<accession>A0A507FT05</accession>
<dbReference type="Pfam" id="PF00069">
    <property type="entry name" value="Pkinase"/>
    <property type="match status" value="1"/>
</dbReference>
<evidence type="ECO:0000256" key="1">
    <source>
        <dbReference type="ARBA" id="ARBA00010791"/>
    </source>
</evidence>
<dbReference type="InterPro" id="IPR000719">
    <property type="entry name" value="Prot_kinase_dom"/>
</dbReference>
<evidence type="ECO:0000256" key="8">
    <source>
        <dbReference type="SAM" id="MobiDB-lite"/>
    </source>
</evidence>
<evidence type="ECO:0000256" key="4">
    <source>
        <dbReference type="ARBA" id="ARBA00022741"/>
    </source>
</evidence>
<dbReference type="PROSITE" id="PS00107">
    <property type="entry name" value="PROTEIN_KINASE_ATP"/>
    <property type="match status" value="1"/>
</dbReference>
<dbReference type="SUPFAM" id="SSF56112">
    <property type="entry name" value="Protein kinase-like (PK-like)"/>
    <property type="match status" value="1"/>
</dbReference>
<keyword evidence="11" id="KW-1185">Reference proteome</keyword>
<protein>
    <recommendedName>
        <fullName evidence="9">Protein kinase domain-containing protein</fullName>
    </recommendedName>
</protein>
<dbReference type="Gene3D" id="1.10.510.10">
    <property type="entry name" value="Transferase(Phosphotransferase) domain 1"/>
    <property type="match status" value="1"/>
</dbReference>
<dbReference type="GO" id="GO:0000226">
    <property type="term" value="P:microtubule cytoskeleton organization"/>
    <property type="evidence" value="ECO:0007669"/>
    <property type="project" value="TreeGrafter"/>
</dbReference>
<dbReference type="PANTHER" id="PTHR24346:SF82">
    <property type="entry name" value="KP78A-RELATED"/>
    <property type="match status" value="1"/>
</dbReference>
<evidence type="ECO:0000256" key="7">
    <source>
        <dbReference type="PROSITE-ProRule" id="PRU10141"/>
    </source>
</evidence>
<dbReference type="GO" id="GO:0005737">
    <property type="term" value="C:cytoplasm"/>
    <property type="evidence" value="ECO:0007669"/>
    <property type="project" value="TreeGrafter"/>
</dbReference>
<comment type="similarity">
    <text evidence="1">Belongs to the protein kinase superfamily. CAMK Ser/Thr protein kinase family. NIM1 subfamily.</text>
</comment>
<feature type="region of interest" description="Disordered" evidence="8">
    <location>
        <begin position="480"/>
        <end position="503"/>
    </location>
</feature>
<feature type="compositionally biased region" description="Acidic residues" evidence="8">
    <location>
        <begin position="33"/>
        <end position="45"/>
    </location>
</feature>
<organism evidence="10 11">
    <name type="scientific">Chytriomyces confervae</name>
    <dbReference type="NCBI Taxonomy" id="246404"/>
    <lineage>
        <taxon>Eukaryota</taxon>
        <taxon>Fungi</taxon>
        <taxon>Fungi incertae sedis</taxon>
        <taxon>Chytridiomycota</taxon>
        <taxon>Chytridiomycota incertae sedis</taxon>
        <taxon>Chytridiomycetes</taxon>
        <taxon>Chytridiales</taxon>
        <taxon>Chytriomycetaceae</taxon>
        <taxon>Chytriomyces</taxon>
    </lineage>
</organism>
<dbReference type="GO" id="GO:0005524">
    <property type="term" value="F:ATP binding"/>
    <property type="evidence" value="ECO:0007669"/>
    <property type="project" value="UniProtKB-UniRule"/>
</dbReference>
<comment type="caution">
    <text evidence="10">The sequence shown here is derived from an EMBL/GenBank/DDBJ whole genome shotgun (WGS) entry which is preliminary data.</text>
</comment>
<dbReference type="GO" id="GO:0004674">
    <property type="term" value="F:protein serine/threonine kinase activity"/>
    <property type="evidence" value="ECO:0007669"/>
    <property type="project" value="UniProtKB-KW"/>
</dbReference>
<reference evidence="10 11" key="1">
    <citation type="journal article" date="2019" name="Sci. Rep.">
        <title>Comparative genomics of chytrid fungi reveal insights into the obligate biotrophic and pathogenic lifestyle of Synchytrium endobioticum.</title>
        <authorList>
            <person name="van de Vossenberg B.T.L.H."/>
            <person name="Warris S."/>
            <person name="Nguyen H.D.T."/>
            <person name="van Gent-Pelzer M.P.E."/>
            <person name="Joly D.L."/>
            <person name="van de Geest H.C."/>
            <person name="Bonants P.J.M."/>
            <person name="Smith D.S."/>
            <person name="Levesque C.A."/>
            <person name="van der Lee T.A.J."/>
        </authorList>
    </citation>
    <scope>NUCLEOTIDE SEQUENCE [LARGE SCALE GENOMIC DNA]</scope>
    <source>
        <strain evidence="10 11">CBS 675.73</strain>
    </source>
</reference>
<feature type="region of interest" description="Disordered" evidence="8">
    <location>
        <begin position="677"/>
        <end position="722"/>
    </location>
</feature>
<keyword evidence="5" id="KW-0418">Kinase</keyword>
<feature type="region of interest" description="Disordered" evidence="8">
    <location>
        <begin position="1"/>
        <end position="54"/>
    </location>
</feature>
<dbReference type="InterPro" id="IPR011009">
    <property type="entry name" value="Kinase-like_dom_sf"/>
</dbReference>
<dbReference type="PROSITE" id="PS50011">
    <property type="entry name" value="PROTEIN_KINASE_DOM"/>
    <property type="match status" value="1"/>
</dbReference>
<dbReference type="FunFam" id="1.10.510.10:FF:000571">
    <property type="entry name" value="Maternal embryonic leucine zipper kinase"/>
    <property type="match status" value="1"/>
</dbReference>
<keyword evidence="3" id="KW-0808">Transferase</keyword>
<dbReference type="GO" id="GO:0035556">
    <property type="term" value="P:intracellular signal transduction"/>
    <property type="evidence" value="ECO:0007669"/>
    <property type="project" value="TreeGrafter"/>
</dbReference>
<feature type="binding site" evidence="7">
    <location>
        <position position="95"/>
    </location>
    <ligand>
        <name>ATP</name>
        <dbReference type="ChEBI" id="CHEBI:30616"/>
    </ligand>
</feature>
<dbReference type="STRING" id="246404.A0A507FT05"/>
<evidence type="ECO:0000313" key="10">
    <source>
        <dbReference type="EMBL" id="TPX78418.1"/>
    </source>
</evidence>
<dbReference type="SMART" id="SM00220">
    <property type="entry name" value="S_TKc"/>
    <property type="match status" value="1"/>
</dbReference>
<gene>
    <name evidence="10" type="ORF">CcCBS67573_g00328</name>
</gene>
<dbReference type="InterPro" id="IPR017441">
    <property type="entry name" value="Protein_kinase_ATP_BS"/>
</dbReference>
<keyword evidence="6 7" id="KW-0067">ATP-binding</keyword>